<gene>
    <name evidence="7" type="ORF">IAB03_02900</name>
</gene>
<feature type="transmembrane region" description="Helical" evidence="5">
    <location>
        <begin position="60"/>
        <end position="79"/>
    </location>
</feature>
<protein>
    <submittedName>
        <fullName evidence="7">ABC transporter permease</fullName>
    </submittedName>
</protein>
<name>A0A9D1SBX1_9BACT</name>
<keyword evidence="2 5" id="KW-0812">Transmembrane</keyword>
<dbReference type="Proteomes" id="UP000824112">
    <property type="component" value="Unassembled WGS sequence"/>
</dbReference>
<comment type="subcellular location">
    <subcellularLocation>
        <location evidence="1">Membrane</location>
        <topology evidence="1">Multi-pass membrane protein</topology>
    </subcellularLocation>
</comment>
<feature type="non-terminal residue" evidence="7">
    <location>
        <position position="1"/>
    </location>
</feature>
<accession>A0A9D1SBX1</accession>
<dbReference type="InterPro" id="IPR013525">
    <property type="entry name" value="ABC2_TM"/>
</dbReference>
<evidence type="ECO:0000313" key="7">
    <source>
        <dbReference type="EMBL" id="HIU54739.1"/>
    </source>
</evidence>
<evidence type="ECO:0000256" key="2">
    <source>
        <dbReference type="ARBA" id="ARBA00022692"/>
    </source>
</evidence>
<reference evidence="7" key="1">
    <citation type="submission" date="2020-10" db="EMBL/GenBank/DDBJ databases">
        <authorList>
            <person name="Gilroy R."/>
        </authorList>
    </citation>
    <scope>NUCLEOTIDE SEQUENCE</scope>
    <source>
        <strain evidence="7">CHK158-818</strain>
    </source>
</reference>
<evidence type="ECO:0000256" key="1">
    <source>
        <dbReference type="ARBA" id="ARBA00004141"/>
    </source>
</evidence>
<feature type="domain" description="ABC-2 type transporter transmembrane" evidence="6">
    <location>
        <begin position="3"/>
        <end position="76"/>
    </location>
</feature>
<dbReference type="Pfam" id="PF12698">
    <property type="entry name" value="ABC2_membrane_3"/>
    <property type="match status" value="1"/>
</dbReference>
<dbReference type="AlphaFoldDB" id="A0A9D1SBX1"/>
<evidence type="ECO:0000259" key="6">
    <source>
        <dbReference type="Pfam" id="PF12698"/>
    </source>
</evidence>
<evidence type="ECO:0000256" key="5">
    <source>
        <dbReference type="SAM" id="Phobius"/>
    </source>
</evidence>
<dbReference type="GO" id="GO:0016020">
    <property type="term" value="C:membrane"/>
    <property type="evidence" value="ECO:0007669"/>
    <property type="project" value="UniProtKB-SubCell"/>
</dbReference>
<organism evidence="7 8">
    <name type="scientific">Candidatus Gallibacteroides avistercoris</name>
    <dbReference type="NCBI Taxonomy" id="2840833"/>
    <lineage>
        <taxon>Bacteria</taxon>
        <taxon>Pseudomonadati</taxon>
        <taxon>Bacteroidota</taxon>
        <taxon>Bacteroidia</taxon>
        <taxon>Bacteroidales</taxon>
        <taxon>Bacteroidaceae</taxon>
        <taxon>Bacteroidaceae incertae sedis</taxon>
        <taxon>Candidatus Gallibacteroides</taxon>
    </lineage>
</organism>
<dbReference type="GO" id="GO:0140359">
    <property type="term" value="F:ABC-type transporter activity"/>
    <property type="evidence" value="ECO:0007669"/>
    <property type="project" value="InterPro"/>
</dbReference>
<proteinExistence type="predicted"/>
<comment type="caution">
    <text evidence="7">The sequence shown here is derived from an EMBL/GenBank/DDBJ whole genome shotgun (WGS) entry which is preliminary data.</text>
</comment>
<evidence type="ECO:0000256" key="3">
    <source>
        <dbReference type="ARBA" id="ARBA00022989"/>
    </source>
</evidence>
<evidence type="ECO:0000313" key="8">
    <source>
        <dbReference type="Proteomes" id="UP000824112"/>
    </source>
</evidence>
<evidence type="ECO:0000256" key="4">
    <source>
        <dbReference type="ARBA" id="ARBA00023136"/>
    </source>
</evidence>
<keyword evidence="3 5" id="KW-1133">Transmembrane helix</keyword>
<dbReference type="EMBL" id="DVNA01000063">
    <property type="protein sequence ID" value="HIU54739.1"/>
    <property type="molecule type" value="Genomic_DNA"/>
</dbReference>
<sequence>FLLFVFSSLVFLFISGITWPTYAMPPVWRYIGYLIPSTFGVEGFVKMSTGGSEIYEVKDAYLALWIQTGAYFVLTCLIYRYQLYRDKQRGFSGEMQ</sequence>
<keyword evidence="4 5" id="KW-0472">Membrane</keyword>
<reference evidence="7" key="2">
    <citation type="journal article" date="2021" name="PeerJ">
        <title>Extensive microbial diversity within the chicken gut microbiome revealed by metagenomics and culture.</title>
        <authorList>
            <person name="Gilroy R."/>
            <person name="Ravi A."/>
            <person name="Getino M."/>
            <person name="Pursley I."/>
            <person name="Horton D.L."/>
            <person name="Alikhan N.F."/>
            <person name="Baker D."/>
            <person name="Gharbi K."/>
            <person name="Hall N."/>
            <person name="Watson M."/>
            <person name="Adriaenssens E.M."/>
            <person name="Foster-Nyarko E."/>
            <person name="Jarju S."/>
            <person name="Secka A."/>
            <person name="Antonio M."/>
            <person name="Oren A."/>
            <person name="Chaudhuri R.R."/>
            <person name="La Ragione R."/>
            <person name="Hildebrand F."/>
            <person name="Pallen M.J."/>
        </authorList>
    </citation>
    <scope>NUCLEOTIDE SEQUENCE</scope>
    <source>
        <strain evidence="7">CHK158-818</strain>
    </source>
</reference>